<dbReference type="Gene3D" id="2.60.260.20">
    <property type="entry name" value="Urease metallochaperone UreE, N-terminal domain"/>
    <property type="match status" value="2"/>
</dbReference>
<name>A0A7L7KUJ9_9MOLU</name>
<dbReference type="Proteomes" id="UP000514720">
    <property type="component" value="Chromosome"/>
</dbReference>
<dbReference type="AlphaFoldDB" id="A0A7L7KUJ9"/>
<dbReference type="InterPro" id="IPR012724">
    <property type="entry name" value="DnaJ"/>
</dbReference>
<dbReference type="PRINTS" id="PR00625">
    <property type="entry name" value="JDOMAIN"/>
</dbReference>
<evidence type="ECO:0000256" key="2">
    <source>
        <dbReference type="ARBA" id="ARBA00011738"/>
    </source>
</evidence>
<comment type="domain">
    <text evidence="13">The J domain is necessary and sufficient to stimulate DnaK ATPase activity. Zinc center 1 plays an important role in the autonomous, DnaK-independent chaperone activity of DnaJ. Zinc center 2 is essential for interaction with DnaK and for DnaJ activity.</text>
</comment>
<keyword evidence="6 13" id="KW-0677">Repeat</keyword>
<dbReference type="SMART" id="SM00271">
    <property type="entry name" value="DnaJ"/>
    <property type="match status" value="1"/>
</dbReference>
<dbReference type="FunFam" id="1.10.287.110:FF:000031">
    <property type="entry name" value="Molecular chaperone DnaJ"/>
    <property type="match status" value="1"/>
</dbReference>
<evidence type="ECO:0000256" key="1">
    <source>
        <dbReference type="ARBA" id="ARBA00004496"/>
    </source>
</evidence>
<dbReference type="CDD" id="cd10719">
    <property type="entry name" value="DnaJ_zf"/>
    <property type="match status" value="1"/>
</dbReference>
<evidence type="ECO:0000259" key="16">
    <source>
        <dbReference type="PROSITE" id="PS51188"/>
    </source>
</evidence>
<evidence type="ECO:0000256" key="12">
    <source>
        <dbReference type="ARBA" id="ARBA00067609"/>
    </source>
</evidence>
<evidence type="ECO:0000256" key="13">
    <source>
        <dbReference type="HAMAP-Rule" id="MF_01152"/>
    </source>
</evidence>
<feature type="binding site" evidence="13">
    <location>
        <position position="148"/>
    </location>
    <ligand>
        <name>Zn(2+)</name>
        <dbReference type="ChEBI" id="CHEBI:29105"/>
        <label>1</label>
    </ligand>
</feature>
<evidence type="ECO:0000256" key="14">
    <source>
        <dbReference type="PROSITE-ProRule" id="PRU00546"/>
    </source>
</evidence>
<dbReference type="GO" id="GO:0042026">
    <property type="term" value="P:protein refolding"/>
    <property type="evidence" value="ECO:0007669"/>
    <property type="project" value="TreeGrafter"/>
</dbReference>
<keyword evidence="4 13" id="KW-0235">DNA replication</keyword>
<dbReference type="GO" id="GO:0009408">
    <property type="term" value="P:response to heat"/>
    <property type="evidence" value="ECO:0007669"/>
    <property type="project" value="InterPro"/>
</dbReference>
<dbReference type="GO" id="GO:0008270">
    <property type="term" value="F:zinc ion binding"/>
    <property type="evidence" value="ECO:0007669"/>
    <property type="project" value="UniProtKB-UniRule"/>
</dbReference>
<evidence type="ECO:0000256" key="5">
    <source>
        <dbReference type="ARBA" id="ARBA00022723"/>
    </source>
</evidence>
<dbReference type="GO" id="GO:0051082">
    <property type="term" value="F:unfolded protein binding"/>
    <property type="evidence" value="ECO:0007669"/>
    <property type="project" value="UniProtKB-UniRule"/>
</dbReference>
<feature type="binding site" evidence="13">
    <location>
        <position position="205"/>
    </location>
    <ligand>
        <name>Zn(2+)</name>
        <dbReference type="ChEBI" id="CHEBI:29105"/>
        <label>1</label>
    </ligand>
</feature>
<evidence type="ECO:0000256" key="7">
    <source>
        <dbReference type="ARBA" id="ARBA00022771"/>
    </source>
</evidence>
<dbReference type="GO" id="GO:0031072">
    <property type="term" value="F:heat shock protein binding"/>
    <property type="evidence" value="ECO:0007669"/>
    <property type="project" value="InterPro"/>
</dbReference>
<protein>
    <recommendedName>
        <fullName evidence="12 13">Chaperone protein DnaJ</fullName>
    </recommendedName>
</protein>
<dbReference type="Gene3D" id="2.10.230.10">
    <property type="entry name" value="Heat shock protein DnaJ, cysteine-rich domain"/>
    <property type="match status" value="1"/>
</dbReference>
<feature type="repeat" description="CXXCXGXG motif" evidence="13">
    <location>
        <begin position="202"/>
        <end position="209"/>
    </location>
</feature>
<evidence type="ECO:0000256" key="11">
    <source>
        <dbReference type="ARBA" id="ARBA00061004"/>
    </source>
</evidence>
<dbReference type="InterPro" id="IPR036410">
    <property type="entry name" value="HSP_DnaJ_Cys-rich_dom_sf"/>
</dbReference>
<evidence type="ECO:0000313" key="17">
    <source>
        <dbReference type="EMBL" id="QMS85916.1"/>
    </source>
</evidence>
<dbReference type="InterPro" id="IPR008971">
    <property type="entry name" value="HSP40/DnaJ_pept-bd"/>
</dbReference>
<keyword evidence="18" id="KW-1185">Reference proteome</keyword>
<feature type="binding site" evidence="13">
    <location>
        <position position="165"/>
    </location>
    <ligand>
        <name>Zn(2+)</name>
        <dbReference type="ChEBI" id="CHEBI:29105"/>
        <label>2</label>
    </ligand>
</feature>
<feature type="binding site" evidence="13">
    <location>
        <position position="162"/>
    </location>
    <ligand>
        <name>Zn(2+)</name>
        <dbReference type="ChEBI" id="CHEBI:29105"/>
        <label>2</label>
    </ligand>
</feature>
<dbReference type="InterPro" id="IPR036869">
    <property type="entry name" value="J_dom_sf"/>
</dbReference>
<organism evidence="17 18">
    <name type="scientific">Candidatus Xianfuyuplasma coldseepsis</name>
    <dbReference type="NCBI Taxonomy" id="2782163"/>
    <lineage>
        <taxon>Bacteria</taxon>
        <taxon>Bacillati</taxon>
        <taxon>Mycoplasmatota</taxon>
        <taxon>Mollicutes</taxon>
        <taxon>Candidatus Izemoplasmatales</taxon>
        <taxon>Candidatus Izemoplasmataceae</taxon>
        <taxon>Candidatus Xianfuyuplasma</taxon>
    </lineage>
</organism>
<evidence type="ECO:0000313" key="18">
    <source>
        <dbReference type="Proteomes" id="UP000514720"/>
    </source>
</evidence>
<keyword evidence="8 13" id="KW-0862">Zinc</keyword>
<dbReference type="PANTHER" id="PTHR43096:SF48">
    <property type="entry name" value="CHAPERONE PROTEIN DNAJ"/>
    <property type="match status" value="1"/>
</dbReference>
<comment type="similarity">
    <text evidence="11 13">Belongs to the DnaJ family.</text>
</comment>
<feature type="binding site" evidence="13">
    <location>
        <position position="191"/>
    </location>
    <ligand>
        <name>Zn(2+)</name>
        <dbReference type="ChEBI" id="CHEBI:29105"/>
        <label>2</label>
    </ligand>
</feature>
<evidence type="ECO:0000256" key="3">
    <source>
        <dbReference type="ARBA" id="ARBA00022490"/>
    </source>
</evidence>
<sequence>MSEKRDYYDVLGIDKNADDAAIKRAYRTLAKKYHPDVSTEDNAEAKFKEVQEAYEVLSDSQKRAQYDRFGHQANNGAGFNTSGFGGFDFDINDIFSSFFGGGGGTSRGGNRRRKGQDIQRRMSISFEEAVFGAKKKLRVTVHEECHTCHGTGAHSKNDVKTCSRCNGRGSVIVEQQSIFGRTRTQTTCPECNGTGKEITKPCATCHGEGIETHNKDIEVSIPAGIDTGQQIRLEGYGNKGVNGGPSGDLYILFDVKPHELFERHGDDIVIKVPITISQAALGDTIKVPTPHGNVKLKIPAGTQSETTFRLRGKGIPNVRTKRNGDEHVLINVVTPTKLNRKQTQLFEQLSKTDLTNDSLFDKFKRFIKN</sequence>
<dbReference type="InterPro" id="IPR018253">
    <property type="entry name" value="DnaJ_domain_CS"/>
</dbReference>
<comment type="subcellular location">
    <subcellularLocation>
        <location evidence="1 13">Cytoplasm</location>
    </subcellularLocation>
</comment>
<dbReference type="NCBIfam" id="TIGR02349">
    <property type="entry name" value="DnaJ_bact"/>
    <property type="match status" value="1"/>
</dbReference>
<dbReference type="FunFam" id="2.10.230.10:FF:000002">
    <property type="entry name" value="Molecular chaperone DnaJ"/>
    <property type="match status" value="1"/>
</dbReference>
<dbReference type="PROSITE" id="PS00636">
    <property type="entry name" value="DNAJ_1"/>
    <property type="match status" value="1"/>
</dbReference>
<evidence type="ECO:0000256" key="4">
    <source>
        <dbReference type="ARBA" id="ARBA00022705"/>
    </source>
</evidence>
<feature type="repeat" description="CXXCXGXG motif" evidence="13">
    <location>
        <begin position="145"/>
        <end position="152"/>
    </location>
</feature>
<evidence type="ECO:0000256" key="10">
    <source>
        <dbReference type="ARBA" id="ARBA00023186"/>
    </source>
</evidence>
<dbReference type="SUPFAM" id="SSF46565">
    <property type="entry name" value="Chaperone J-domain"/>
    <property type="match status" value="1"/>
</dbReference>
<feature type="domain" description="J" evidence="15">
    <location>
        <begin position="6"/>
        <end position="70"/>
    </location>
</feature>
<feature type="binding site" evidence="13">
    <location>
        <position position="202"/>
    </location>
    <ligand>
        <name>Zn(2+)</name>
        <dbReference type="ChEBI" id="CHEBI:29105"/>
        <label>1</label>
    </ligand>
</feature>
<keyword evidence="7 13" id="KW-0863">Zinc-finger</keyword>
<evidence type="ECO:0000256" key="9">
    <source>
        <dbReference type="ARBA" id="ARBA00023016"/>
    </source>
</evidence>
<dbReference type="Pfam" id="PF00226">
    <property type="entry name" value="DnaJ"/>
    <property type="match status" value="1"/>
</dbReference>
<dbReference type="NCBIfam" id="NF008035">
    <property type="entry name" value="PRK10767.1"/>
    <property type="match status" value="1"/>
</dbReference>
<dbReference type="FunFam" id="2.60.260.20:FF:000004">
    <property type="entry name" value="Molecular chaperone DnaJ"/>
    <property type="match status" value="1"/>
</dbReference>
<dbReference type="PANTHER" id="PTHR43096">
    <property type="entry name" value="DNAJ HOMOLOG 1, MITOCHONDRIAL-RELATED"/>
    <property type="match status" value="1"/>
</dbReference>
<gene>
    <name evidence="13 17" type="primary">dnaJ</name>
    <name evidence="17" type="ORF">G4Z02_09200</name>
</gene>
<feature type="binding site" evidence="13">
    <location>
        <position position="188"/>
    </location>
    <ligand>
        <name>Zn(2+)</name>
        <dbReference type="ChEBI" id="CHEBI:29105"/>
        <label>2</label>
    </ligand>
</feature>
<comment type="function">
    <text evidence="13">Participates actively in the response to hyperosmotic and heat shock by preventing the aggregation of stress-denatured proteins and by disaggregating proteins, also in an autonomous, DnaK-independent fashion. Unfolded proteins bind initially to DnaJ; upon interaction with the DnaJ-bound protein, DnaK hydrolyzes its bound ATP, resulting in the formation of a stable complex. GrpE releases ADP from DnaK; ATP binding to DnaK triggers the release of the substrate protein, thus completing the reaction cycle. Several rounds of ATP-dependent interactions between DnaJ, DnaK and GrpE are required for fully efficient folding. Also involved, together with DnaK and GrpE, in the DNA replication of plasmids through activation of initiation proteins.</text>
</comment>
<comment type="cofactor">
    <cofactor evidence="13">
        <name>Zn(2+)</name>
        <dbReference type="ChEBI" id="CHEBI:29105"/>
    </cofactor>
    <text evidence="13">Binds 2 Zn(2+) ions per monomer.</text>
</comment>
<keyword evidence="9 13" id="KW-0346">Stress response</keyword>
<dbReference type="InterPro" id="IPR001305">
    <property type="entry name" value="HSP_DnaJ_Cys-rich_dom"/>
</dbReference>
<keyword evidence="10 13" id="KW-0143">Chaperone</keyword>
<dbReference type="GO" id="GO:0006260">
    <property type="term" value="P:DNA replication"/>
    <property type="evidence" value="ECO:0007669"/>
    <property type="project" value="UniProtKB-KW"/>
</dbReference>
<dbReference type="InterPro" id="IPR002939">
    <property type="entry name" value="DnaJ_C"/>
</dbReference>
<dbReference type="Pfam" id="PF01556">
    <property type="entry name" value="DnaJ_C"/>
    <property type="match status" value="1"/>
</dbReference>
<dbReference type="InterPro" id="IPR001623">
    <property type="entry name" value="DnaJ_domain"/>
</dbReference>
<reference evidence="17 18" key="1">
    <citation type="submission" date="2020-02" db="EMBL/GenBank/DDBJ databases">
        <authorList>
            <person name="Zheng R.K."/>
            <person name="Sun C.M."/>
        </authorList>
    </citation>
    <scope>NUCLEOTIDE SEQUENCE [LARGE SCALE GENOMIC DNA]</scope>
    <source>
        <strain evidence="18">zrk13</strain>
    </source>
</reference>
<dbReference type="KEGG" id="xcl:G4Z02_09200"/>
<keyword evidence="3 13" id="KW-0963">Cytoplasm</keyword>
<dbReference type="CDD" id="cd06257">
    <property type="entry name" value="DnaJ"/>
    <property type="match status" value="1"/>
</dbReference>
<dbReference type="Pfam" id="PF00684">
    <property type="entry name" value="DnaJ_CXXCXGXG"/>
    <property type="match status" value="1"/>
</dbReference>
<proteinExistence type="inferred from homology"/>
<comment type="subunit">
    <text evidence="2 13">Homodimer.</text>
</comment>
<evidence type="ECO:0000259" key="15">
    <source>
        <dbReference type="PROSITE" id="PS50076"/>
    </source>
</evidence>
<dbReference type="SUPFAM" id="SSF57938">
    <property type="entry name" value="DnaJ/Hsp40 cysteine-rich domain"/>
    <property type="match status" value="1"/>
</dbReference>
<dbReference type="Gene3D" id="1.10.287.110">
    <property type="entry name" value="DnaJ domain"/>
    <property type="match status" value="1"/>
</dbReference>
<feature type="zinc finger region" description="CR-type" evidence="14">
    <location>
        <begin position="132"/>
        <end position="214"/>
    </location>
</feature>
<keyword evidence="5 13" id="KW-0479">Metal-binding</keyword>
<dbReference type="RefSeq" id="WP_258877728.1">
    <property type="nucleotide sequence ID" value="NZ_CP048914.1"/>
</dbReference>
<feature type="domain" description="CR-type" evidence="16">
    <location>
        <begin position="132"/>
        <end position="214"/>
    </location>
</feature>
<dbReference type="SUPFAM" id="SSF49493">
    <property type="entry name" value="HSP40/DnaJ peptide-binding domain"/>
    <property type="match status" value="2"/>
</dbReference>
<dbReference type="CDD" id="cd10747">
    <property type="entry name" value="DnaJ_C"/>
    <property type="match status" value="1"/>
</dbReference>
<dbReference type="EMBL" id="CP048914">
    <property type="protein sequence ID" value="QMS85916.1"/>
    <property type="molecule type" value="Genomic_DNA"/>
</dbReference>
<dbReference type="GO" id="GO:0005737">
    <property type="term" value="C:cytoplasm"/>
    <property type="evidence" value="ECO:0007669"/>
    <property type="project" value="UniProtKB-SubCell"/>
</dbReference>
<dbReference type="PROSITE" id="PS51188">
    <property type="entry name" value="ZF_CR"/>
    <property type="match status" value="1"/>
</dbReference>
<feature type="binding site" evidence="13">
    <location>
        <position position="145"/>
    </location>
    <ligand>
        <name>Zn(2+)</name>
        <dbReference type="ChEBI" id="CHEBI:29105"/>
        <label>1</label>
    </ligand>
</feature>
<evidence type="ECO:0000256" key="8">
    <source>
        <dbReference type="ARBA" id="ARBA00022833"/>
    </source>
</evidence>
<dbReference type="HAMAP" id="MF_01152">
    <property type="entry name" value="DnaJ"/>
    <property type="match status" value="1"/>
</dbReference>
<feature type="repeat" description="CXXCXGXG motif" evidence="13">
    <location>
        <begin position="188"/>
        <end position="195"/>
    </location>
</feature>
<evidence type="ECO:0000256" key="6">
    <source>
        <dbReference type="ARBA" id="ARBA00022737"/>
    </source>
</evidence>
<dbReference type="PROSITE" id="PS50076">
    <property type="entry name" value="DNAJ_2"/>
    <property type="match status" value="1"/>
</dbReference>
<dbReference type="GO" id="GO:0005524">
    <property type="term" value="F:ATP binding"/>
    <property type="evidence" value="ECO:0007669"/>
    <property type="project" value="InterPro"/>
</dbReference>
<feature type="repeat" description="CXXCXGXG motif" evidence="13">
    <location>
        <begin position="162"/>
        <end position="169"/>
    </location>
</feature>
<accession>A0A7L7KUJ9</accession>